<keyword evidence="1" id="KW-1133">Transmembrane helix</keyword>
<evidence type="ECO:0000256" key="1">
    <source>
        <dbReference type="SAM" id="Phobius"/>
    </source>
</evidence>
<gene>
    <name evidence="2" type="ORF">LTR69_007447</name>
</gene>
<keyword evidence="3" id="KW-1185">Reference proteome</keyword>
<name>A0ABR0J6H3_9EURO</name>
<evidence type="ECO:0000313" key="2">
    <source>
        <dbReference type="EMBL" id="KAK5057406.1"/>
    </source>
</evidence>
<proteinExistence type="predicted"/>
<reference evidence="2 3" key="1">
    <citation type="submission" date="2023-08" db="EMBL/GenBank/DDBJ databases">
        <title>Black Yeasts Isolated from many extreme environments.</title>
        <authorList>
            <person name="Coleine C."/>
            <person name="Stajich J.E."/>
            <person name="Selbmann L."/>
        </authorList>
    </citation>
    <scope>NUCLEOTIDE SEQUENCE [LARGE SCALE GENOMIC DNA]</scope>
    <source>
        <strain evidence="2 3">CCFEE 6328</strain>
    </source>
</reference>
<organism evidence="2 3">
    <name type="scientific">Exophiala sideris</name>
    <dbReference type="NCBI Taxonomy" id="1016849"/>
    <lineage>
        <taxon>Eukaryota</taxon>
        <taxon>Fungi</taxon>
        <taxon>Dikarya</taxon>
        <taxon>Ascomycota</taxon>
        <taxon>Pezizomycotina</taxon>
        <taxon>Eurotiomycetes</taxon>
        <taxon>Chaetothyriomycetidae</taxon>
        <taxon>Chaetothyriales</taxon>
        <taxon>Herpotrichiellaceae</taxon>
        <taxon>Exophiala</taxon>
    </lineage>
</organism>
<sequence length="125" mass="13955">MNHDTSLSGTAATHHGVTTTLDELKVNQHVSFRKARDAYWVGVAPIIIMATQYAGFEKYIRSEFFEKPLKAAIENSSGLNGIQTCNYETMRCLEATMRIPGSNLLQGRVKQASTFLSSRQVQRSE</sequence>
<protein>
    <submittedName>
        <fullName evidence="2">Uncharacterized protein</fullName>
    </submittedName>
</protein>
<dbReference type="EMBL" id="JAVRRF010000016">
    <property type="protein sequence ID" value="KAK5057406.1"/>
    <property type="molecule type" value="Genomic_DNA"/>
</dbReference>
<accession>A0ABR0J6H3</accession>
<feature type="transmembrane region" description="Helical" evidence="1">
    <location>
        <begin position="38"/>
        <end position="56"/>
    </location>
</feature>
<keyword evidence="1" id="KW-0472">Membrane</keyword>
<comment type="caution">
    <text evidence="2">The sequence shown here is derived from an EMBL/GenBank/DDBJ whole genome shotgun (WGS) entry which is preliminary data.</text>
</comment>
<evidence type="ECO:0000313" key="3">
    <source>
        <dbReference type="Proteomes" id="UP001345691"/>
    </source>
</evidence>
<dbReference type="Proteomes" id="UP001345691">
    <property type="component" value="Unassembled WGS sequence"/>
</dbReference>
<keyword evidence="1" id="KW-0812">Transmembrane</keyword>